<evidence type="ECO:0000256" key="1">
    <source>
        <dbReference type="ARBA" id="ARBA00022737"/>
    </source>
</evidence>
<reference evidence="3 4" key="1">
    <citation type="submission" date="2018-06" db="EMBL/GenBank/DDBJ databases">
        <title>Lujinxingia sediminis gen. nov. sp. nov., a new facultative anaerobic member of the class Deltaproteobacteria, and proposal of Lujinxingaceae fam. nov.</title>
        <authorList>
            <person name="Guo L.-Y."/>
            <person name="Li C.-M."/>
            <person name="Wang S."/>
            <person name="Du Z.-J."/>
        </authorList>
    </citation>
    <scope>NUCLEOTIDE SEQUENCE [LARGE SCALE GENOMIC DNA]</scope>
    <source>
        <strain evidence="3 4">FA350</strain>
    </source>
</reference>
<dbReference type="Pfam" id="PF14559">
    <property type="entry name" value="TPR_19"/>
    <property type="match status" value="1"/>
</dbReference>
<organism evidence="3 4">
    <name type="scientific">Bradymonas sediminis</name>
    <dbReference type="NCBI Taxonomy" id="1548548"/>
    <lineage>
        <taxon>Bacteria</taxon>
        <taxon>Deltaproteobacteria</taxon>
        <taxon>Bradymonadales</taxon>
        <taxon>Bradymonadaceae</taxon>
        <taxon>Bradymonas</taxon>
    </lineage>
</organism>
<evidence type="ECO:0000256" key="2">
    <source>
        <dbReference type="ARBA" id="ARBA00022803"/>
    </source>
</evidence>
<proteinExistence type="predicted"/>
<sequence length="464" mass="51129">MLDLEKNLIAYPALWRLRALMPRGLNSVRPGVLRSLDDEDYSMALKLANESYARRREQDYDAALTYACLLVGRELVVEARGILMRALETYPLDPALSALLADAMVIEGNIDGAREILAGISGKGAEIKRFSRPNIMSFVADIFLDLGDDELGDVDSAVELYQCALDADVDDPEPAIRLGQLYEGRGELDKAAAALEYAAKLSRTRVGLWQMTAEMWFEVGDELRGLNAKQRLLELGEAGAEEWLELGFEFAQFGRYERALDALDKVGTILHHSIRSPEVDAIYRDSLLVRGGVLLELGRAEVALAVFRDLEERVGEHPGAQRGMAEAALQIGDIMLAETHATRALELSPEDTEVLAVYGQMKQQYGRHADAIDALGKALVEHPDQAGWRSALALSLVKQSEVDQAREALQQAVESAKTYPELLPVAVDIQGWSRLIAQLRAASKEELASWIETQINFLSAPASE</sequence>
<dbReference type="Proteomes" id="UP000249799">
    <property type="component" value="Chromosome"/>
</dbReference>
<dbReference type="OrthoDB" id="5476080at2"/>
<evidence type="ECO:0000313" key="4">
    <source>
        <dbReference type="Proteomes" id="UP000249799"/>
    </source>
</evidence>
<keyword evidence="2" id="KW-0802">TPR repeat</keyword>
<dbReference type="Pfam" id="PF13432">
    <property type="entry name" value="TPR_16"/>
    <property type="match status" value="2"/>
</dbReference>
<dbReference type="RefSeq" id="WP_111331687.1">
    <property type="nucleotide sequence ID" value="NZ_CP030032.1"/>
</dbReference>
<dbReference type="PANTHER" id="PTHR45586:SF1">
    <property type="entry name" value="LIPOPOLYSACCHARIDE ASSEMBLY PROTEIN B"/>
    <property type="match status" value="1"/>
</dbReference>
<dbReference type="EMBL" id="CP030032">
    <property type="protein sequence ID" value="AWV88174.1"/>
    <property type="molecule type" value="Genomic_DNA"/>
</dbReference>
<dbReference type="InterPro" id="IPR019734">
    <property type="entry name" value="TPR_rpt"/>
</dbReference>
<accession>A0A2Z4FHH8</accession>
<dbReference type="InterPro" id="IPR051012">
    <property type="entry name" value="CellSynth/LPSAsmb/PSIAsmb"/>
</dbReference>
<keyword evidence="1" id="KW-0677">Repeat</keyword>
<dbReference type="PANTHER" id="PTHR45586">
    <property type="entry name" value="TPR REPEAT-CONTAINING PROTEIN PA4667"/>
    <property type="match status" value="1"/>
</dbReference>
<dbReference type="InterPro" id="IPR011990">
    <property type="entry name" value="TPR-like_helical_dom_sf"/>
</dbReference>
<dbReference type="SMART" id="SM00028">
    <property type="entry name" value="TPR"/>
    <property type="match status" value="6"/>
</dbReference>
<dbReference type="AlphaFoldDB" id="A0A2Z4FHH8"/>
<protein>
    <submittedName>
        <fullName evidence="3">Uncharacterized protein</fullName>
    </submittedName>
</protein>
<gene>
    <name evidence="3" type="ORF">DN745_02005</name>
</gene>
<dbReference type="Gene3D" id="1.25.40.10">
    <property type="entry name" value="Tetratricopeptide repeat domain"/>
    <property type="match status" value="2"/>
</dbReference>
<keyword evidence="4" id="KW-1185">Reference proteome</keyword>
<name>A0A2Z4FHH8_9DELT</name>
<dbReference type="SUPFAM" id="SSF48452">
    <property type="entry name" value="TPR-like"/>
    <property type="match status" value="2"/>
</dbReference>
<evidence type="ECO:0000313" key="3">
    <source>
        <dbReference type="EMBL" id="AWV88174.1"/>
    </source>
</evidence>
<dbReference type="KEGG" id="bsed:DN745_02005"/>